<keyword evidence="3" id="KW-1185">Reference proteome</keyword>
<dbReference type="InterPro" id="IPR052022">
    <property type="entry name" value="26kDa_periplasmic_antigen"/>
</dbReference>
<feature type="chain" id="PRO_5039642030" evidence="1">
    <location>
        <begin position="22"/>
        <end position="242"/>
    </location>
</feature>
<dbReference type="AlphaFoldDB" id="A0A6I2UUM3"/>
<dbReference type="Proteomes" id="UP000430222">
    <property type="component" value="Unassembled WGS sequence"/>
</dbReference>
<feature type="signal peptide" evidence="1">
    <location>
        <begin position="1"/>
        <end position="21"/>
    </location>
</feature>
<organism evidence="2 3">
    <name type="scientific">Selenomonas montiformis</name>
    <dbReference type="NCBI Taxonomy" id="2652285"/>
    <lineage>
        <taxon>Bacteria</taxon>
        <taxon>Bacillati</taxon>
        <taxon>Bacillota</taxon>
        <taxon>Negativicutes</taxon>
        <taxon>Selenomonadales</taxon>
        <taxon>Selenomonadaceae</taxon>
        <taxon>Selenomonas</taxon>
    </lineage>
</organism>
<keyword evidence="1" id="KW-0732">Signal</keyword>
<dbReference type="Pfam" id="PF04402">
    <property type="entry name" value="SIMPL"/>
    <property type="match status" value="1"/>
</dbReference>
<evidence type="ECO:0000256" key="1">
    <source>
        <dbReference type="SAM" id="SignalP"/>
    </source>
</evidence>
<dbReference type="RefSeq" id="WP_154621672.1">
    <property type="nucleotide sequence ID" value="NZ_VUNL01000018.1"/>
</dbReference>
<dbReference type="PANTHER" id="PTHR34387">
    <property type="entry name" value="SLR1258 PROTEIN"/>
    <property type="match status" value="1"/>
</dbReference>
<reference evidence="2 3" key="1">
    <citation type="submission" date="2019-08" db="EMBL/GenBank/DDBJ databases">
        <title>In-depth cultivation of the pig gut microbiome towards novel bacterial diversity and tailored functional studies.</title>
        <authorList>
            <person name="Wylensek D."/>
            <person name="Hitch T.C.A."/>
            <person name="Clavel T."/>
        </authorList>
    </citation>
    <scope>NUCLEOTIDE SEQUENCE [LARGE SCALE GENOMIC DNA]</scope>
    <source>
        <strain evidence="3">WCA-380-WT-3B3</strain>
    </source>
</reference>
<dbReference type="GO" id="GO:0006974">
    <property type="term" value="P:DNA damage response"/>
    <property type="evidence" value="ECO:0007669"/>
    <property type="project" value="TreeGrafter"/>
</dbReference>
<dbReference type="PANTHER" id="PTHR34387:SF2">
    <property type="entry name" value="SLR1258 PROTEIN"/>
    <property type="match status" value="1"/>
</dbReference>
<evidence type="ECO:0000313" key="3">
    <source>
        <dbReference type="Proteomes" id="UP000430222"/>
    </source>
</evidence>
<sequence length="242" mass="25449">MFSFKSTVFAALFTLTAMVSAAPGTALAAEKPAPPILSVDGQGTGTVAPDQATITIGITSHAANAGQAQNDNAWTSNQIAQAIKALGIDAKDIQTGNYSFQPTYRKEESRRNEIDGYTVSHSMNVVVRDIHRTGKVIDAALQAGANEIHSLEFTASDAHSARSTALSNAVQDARGKASIIAKCLGKRIIGIQSVSESSGYLESRRFGNAMIMAAKDAAADTLIEPGNLSLTARVHIDFLISD</sequence>
<gene>
    <name evidence="2" type="ORF">FYJ78_12195</name>
</gene>
<comment type="caution">
    <text evidence="2">The sequence shown here is derived from an EMBL/GenBank/DDBJ whole genome shotgun (WGS) entry which is preliminary data.</text>
</comment>
<proteinExistence type="predicted"/>
<accession>A0A6I2UUM3</accession>
<dbReference type="EMBL" id="VUNL01000018">
    <property type="protein sequence ID" value="MSV25908.1"/>
    <property type="molecule type" value="Genomic_DNA"/>
</dbReference>
<name>A0A6I2UUM3_9FIRM</name>
<dbReference type="InterPro" id="IPR007497">
    <property type="entry name" value="SIMPL/DUF541"/>
</dbReference>
<protein>
    <submittedName>
        <fullName evidence="2">DUF541 domain-containing protein</fullName>
    </submittedName>
</protein>
<evidence type="ECO:0000313" key="2">
    <source>
        <dbReference type="EMBL" id="MSV25908.1"/>
    </source>
</evidence>
<dbReference type="Gene3D" id="3.30.70.2970">
    <property type="entry name" value="Protein of unknown function (DUF541), domain 2"/>
    <property type="match status" value="1"/>
</dbReference>
<dbReference type="Gene3D" id="3.30.110.170">
    <property type="entry name" value="Protein of unknown function (DUF541), domain 1"/>
    <property type="match status" value="1"/>
</dbReference>